<accession>A0A7U9C6C8</accession>
<organism evidence="1 2">
    <name type="scientific">Vreelandella boliviensis LC1</name>
    <dbReference type="NCBI Taxonomy" id="1072583"/>
    <lineage>
        <taxon>Bacteria</taxon>
        <taxon>Pseudomonadati</taxon>
        <taxon>Pseudomonadota</taxon>
        <taxon>Gammaproteobacteria</taxon>
        <taxon>Oceanospirillales</taxon>
        <taxon>Halomonadaceae</taxon>
        <taxon>Vreelandella</taxon>
    </lineage>
</organism>
<proteinExistence type="predicted"/>
<dbReference type="EMBL" id="JH393257">
    <property type="protein sequence ID" value="EHJ93956.1"/>
    <property type="molecule type" value="Genomic_DNA"/>
</dbReference>
<dbReference type="AlphaFoldDB" id="A0A7U9C6C8"/>
<sequence length="46" mass="5331">MRQLGAFRYSIKMAGAGQYQIASTSFEYRQLLITLEKKIGTFRPIF</sequence>
<gene>
    <name evidence="1" type="ORF">KUC_0910</name>
</gene>
<name>A0A7U9C6C8_9GAMM</name>
<dbReference type="Proteomes" id="UP000005756">
    <property type="component" value="Unassembled WGS sequence"/>
</dbReference>
<protein>
    <submittedName>
        <fullName evidence="1">Uncharacterized protein</fullName>
    </submittedName>
</protein>
<evidence type="ECO:0000313" key="2">
    <source>
        <dbReference type="Proteomes" id="UP000005756"/>
    </source>
</evidence>
<reference evidence="1 2" key="1">
    <citation type="submission" date="2011-10" db="EMBL/GenBank/DDBJ databases">
        <authorList>
            <person name="Quillaguamn J."/>
            <person name="Guzmn D."/>
            <person name="Balderrama-Subieta A."/>
            <person name="Cardona-Ortuo C."/>
            <person name="Guevara-Martnez M."/>
            <person name="Callisaya-Quispe N."/>
        </authorList>
    </citation>
    <scope>NUCLEOTIDE SEQUENCE [LARGE SCALE GENOMIC DNA]</scope>
    <source>
        <strain evidence="1 2">LC1</strain>
    </source>
</reference>
<evidence type="ECO:0000313" key="1">
    <source>
        <dbReference type="EMBL" id="EHJ93956.1"/>
    </source>
</evidence>